<evidence type="ECO:0000256" key="1">
    <source>
        <dbReference type="SAM" id="MobiDB-lite"/>
    </source>
</evidence>
<dbReference type="InParanoid" id="A0A804LE98"/>
<dbReference type="Proteomes" id="UP000007305">
    <property type="component" value="Chromosome 1"/>
</dbReference>
<reference evidence="3" key="1">
    <citation type="submission" date="2015-12" db="EMBL/GenBank/DDBJ databases">
        <title>Update maize B73 reference genome by single molecule sequencing technologies.</title>
        <authorList>
            <consortium name="Maize Genome Sequencing Project"/>
            <person name="Ware D."/>
        </authorList>
    </citation>
    <scope>NUCLEOTIDE SEQUENCE [LARGE SCALE GENOMIC DNA]</scope>
    <source>
        <strain evidence="3">cv. B73</strain>
    </source>
</reference>
<accession>A0A804LE98</accession>
<feature type="region of interest" description="Disordered" evidence="1">
    <location>
        <begin position="6"/>
        <end position="29"/>
    </location>
</feature>
<dbReference type="AlphaFoldDB" id="A0A804LE98"/>
<proteinExistence type="predicted"/>
<organism evidence="2 3">
    <name type="scientific">Zea mays</name>
    <name type="common">Maize</name>
    <dbReference type="NCBI Taxonomy" id="4577"/>
    <lineage>
        <taxon>Eukaryota</taxon>
        <taxon>Viridiplantae</taxon>
        <taxon>Streptophyta</taxon>
        <taxon>Embryophyta</taxon>
        <taxon>Tracheophyta</taxon>
        <taxon>Spermatophyta</taxon>
        <taxon>Magnoliopsida</taxon>
        <taxon>Liliopsida</taxon>
        <taxon>Poales</taxon>
        <taxon>Poaceae</taxon>
        <taxon>PACMAD clade</taxon>
        <taxon>Panicoideae</taxon>
        <taxon>Andropogonodae</taxon>
        <taxon>Andropogoneae</taxon>
        <taxon>Tripsacinae</taxon>
        <taxon>Zea</taxon>
    </lineage>
</organism>
<sequence length="182" mass="19780">MRCRIFSCGTTTISSPSQPPSPSPSPPRNRFSLQKFRQSPNAPAPCSPLPLPSRLLLTASRGGLLRCSLLPDEDLFMAGVPDVAALVVVLSWLVDGGVPGVVSLPLSAAPAGWEWDLESSALVGWLLSVLLSWERLLALCLNHSSSSPSDRLSCRKNSKPKDVLVSERKKKKEQRSRFFFLG</sequence>
<name>A0A804LE98_MAIZE</name>
<reference evidence="2" key="3">
    <citation type="submission" date="2021-05" db="UniProtKB">
        <authorList>
            <consortium name="EnsemblPlants"/>
        </authorList>
    </citation>
    <scope>IDENTIFICATION</scope>
    <source>
        <strain evidence="2">cv. B73</strain>
    </source>
</reference>
<reference evidence="2" key="2">
    <citation type="submission" date="2019-07" db="EMBL/GenBank/DDBJ databases">
        <authorList>
            <person name="Seetharam A."/>
            <person name="Woodhouse M."/>
            <person name="Cannon E."/>
        </authorList>
    </citation>
    <scope>NUCLEOTIDE SEQUENCE [LARGE SCALE GENOMIC DNA]</scope>
    <source>
        <strain evidence="2">cv. B73</strain>
    </source>
</reference>
<dbReference type="Gramene" id="Zm00001eb005180_T001">
    <property type="protein sequence ID" value="Zm00001eb005180_P001"/>
    <property type="gene ID" value="Zm00001eb005180"/>
</dbReference>
<evidence type="ECO:0000313" key="2">
    <source>
        <dbReference type="EnsemblPlants" id="Zm00001eb005180_P001"/>
    </source>
</evidence>
<dbReference type="EnsemblPlants" id="Zm00001eb005180_T001">
    <property type="protein sequence ID" value="Zm00001eb005180_P001"/>
    <property type="gene ID" value="Zm00001eb005180"/>
</dbReference>
<keyword evidence="3" id="KW-1185">Reference proteome</keyword>
<protein>
    <submittedName>
        <fullName evidence="2">Uncharacterized protein</fullName>
    </submittedName>
</protein>
<feature type="compositionally biased region" description="Pro residues" evidence="1">
    <location>
        <begin position="17"/>
        <end position="27"/>
    </location>
</feature>
<evidence type="ECO:0000313" key="3">
    <source>
        <dbReference type="Proteomes" id="UP000007305"/>
    </source>
</evidence>